<gene>
    <name evidence="1" type="ORF">EJD97_010401</name>
</gene>
<protein>
    <recommendedName>
        <fullName evidence="2">RNase H type-1 domain-containing protein</fullName>
    </recommendedName>
</protein>
<evidence type="ECO:0000313" key="1">
    <source>
        <dbReference type="EMBL" id="TMW94353.1"/>
    </source>
</evidence>
<proteinExistence type="predicted"/>
<dbReference type="InterPro" id="IPR053151">
    <property type="entry name" value="RNase_H-like"/>
</dbReference>
<name>A0A6N2BQP4_SOLCI</name>
<accession>A0A6N2BQP4</accession>
<comment type="caution">
    <text evidence="1">The sequence shown here is derived from an EMBL/GenBank/DDBJ whole genome shotgun (WGS) entry which is preliminary data.</text>
</comment>
<organism evidence="1">
    <name type="scientific">Solanum chilense</name>
    <name type="common">Tomato</name>
    <name type="synonym">Lycopersicon chilense</name>
    <dbReference type="NCBI Taxonomy" id="4083"/>
    <lineage>
        <taxon>Eukaryota</taxon>
        <taxon>Viridiplantae</taxon>
        <taxon>Streptophyta</taxon>
        <taxon>Embryophyta</taxon>
        <taxon>Tracheophyta</taxon>
        <taxon>Spermatophyta</taxon>
        <taxon>Magnoliopsida</taxon>
        <taxon>eudicotyledons</taxon>
        <taxon>Gunneridae</taxon>
        <taxon>Pentapetalae</taxon>
        <taxon>asterids</taxon>
        <taxon>lamiids</taxon>
        <taxon>Solanales</taxon>
        <taxon>Solanaceae</taxon>
        <taxon>Solanoideae</taxon>
        <taxon>Solaneae</taxon>
        <taxon>Solanum</taxon>
        <taxon>Solanum subgen. Lycopersicon</taxon>
    </lineage>
</organism>
<dbReference type="PANTHER" id="PTHR47723">
    <property type="entry name" value="OS05G0353850 PROTEIN"/>
    <property type="match status" value="1"/>
</dbReference>
<dbReference type="EMBL" id="RXGB01002664">
    <property type="protein sequence ID" value="TMW94353.1"/>
    <property type="molecule type" value="Genomic_DNA"/>
</dbReference>
<dbReference type="AlphaFoldDB" id="A0A6N2BQP4"/>
<sequence>MDIIEHIFNKGYFETYVWKSLAAIAEFTQNQSSLQHLLTQWRNTKHKNGAHKLLLHATPFIICWNLWMNRCERRYGGTPNMSRVKHSIYMDIYTILTVTFPQIKWPATWKGLFQIGETRIHETKVKMIAWKKPQYQWIKVNTDGNAIDNSGMIGVGGIIRDQQGKILMAFSSH</sequence>
<evidence type="ECO:0008006" key="2">
    <source>
        <dbReference type="Google" id="ProtNLM"/>
    </source>
</evidence>
<dbReference type="PANTHER" id="PTHR47723:SF7">
    <property type="entry name" value="RNASE H FAMILY PROTEIN"/>
    <property type="match status" value="1"/>
</dbReference>
<reference evidence="1" key="1">
    <citation type="submission" date="2019-05" db="EMBL/GenBank/DDBJ databases">
        <title>The de novo reference genome and transcriptome assemblies of the wild tomato species Solanum chilense.</title>
        <authorList>
            <person name="Stam R."/>
            <person name="Nosenko T."/>
            <person name="Hoerger A.C."/>
            <person name="Stephan W."/>
            <person name="Seidel M.A."/>
            <person name="Kuhn J.M.M."/>
            <person name="Haberer G."/>
            <person name="Tellier A."/>
        </authorList>
    </citation>
    <scope>NUCLEOTIDE SEQUENCE</scope>
    <source>
        <tissue evidence="1">Mature leaves</tissue>
    </source>
</reference>